<comment type="caution">
    <text evidence="3">The sequence shown here is derived from an EMBL/GenBank/DDBJ whole genome shotgun (WGS) entry which is preliminary data.</text>
</comment>
<keyword evidence="2" id="KW-1133">Transmembrane helix</keyword>
<gene>
    <name evidence="3" type="ORF">FA13DRAFT_1704116</name>
</gene>
<accession>A0A4Y7U2H1</accession>
<dbReference type="AlphaFoldDB" id="A0A4Y7U2H1"/>
<feature type="region of interest" description="Disordered" evidence="1">
    <location>
        <begin position="139"/>
        <end position="247"/>
    </location>
</feature>
<feature type="compositionally biased region" description="Basic and acidic residues" evidence="1">
    <location>
        <begin position="228"/>
        <end position="239"/>
    </location>
</feature>
<keyword evidence="2" id="KW-0472">Membrane</keyword>
<keyword evidence="2" id="KW-0812">Transmembrane</keyword>
<evidence type="ECO:0000313" key="3">
    <source>
        <dbReference type="EMBL" id="TEB39992.1"/>
    </source>
</evidence>
<dbReference type="Proteomes" id="UP000298030">
    <property type="component" value="Unassembled WGS sequence"/>
</dbReference>
<protein>
    <submittedName>
        <fullName evidence="3">Uncharacterized protein</fullName>
    </submittedName>
</protein>
<evidence type="ECO:0000256" key="2">
    <source>
        <dbReference type="SAM" id="Phobius"/>
    </source>
</evidence>
<sequence>MLDGTCIQSTFLEPALRDLVSSIAERPVIDSGAIPIQGACLSPATPSIHRARRPLPKPTTPFVTPEDKENLNFARHHIMLVHSRRNHETDSSTLAVTPSHMRIDPQTRAVVGAVIGSVVAIILAVVAFLLWRRCRTLQPSLGKGDQENPGTPSDVVDGKSSQGEKGGESDQGRPSSVYSGRPLSDPFAAEVKTAEKDTPSTPEKGEASTINIPSPPSVANGADPASEALKRPAFDRRTSTEISGIPRLSKTFVAKVRATTRSPPPV</sequence>
<dbReference type="OrthoDB" id="10639503at2759"/>
<keyword evidence="4" id="KW-1185">Reference proteome</keyword>
<proteinExistence type="predicted"/>
<dbReference type="EMBL" id="QPFP01000001">
    <property type="protein sequence ID" value="TEB39992.1"/>
    <property type="molecule type" value="Genomic_DNA"/>
</dbReference>
<reference evidence="3 4" key="1">
    <citation type="journal article" date="2019" name="Nat. Ecol. Evol.">
        <title>Megaphylogeny resolves global patterns of mushroom evolution.</title>
        <authorList>
            <person name="Varga T."/>
            <person name="Krizsan K."/>
            <person name="Foldi C."/>
            <person name="Dima B."/>
            <person name="Sanchez-Garcia M."/>
            <person name="Sanchez-Ramirez S."/>
            <person name="Szollosi G.J."/>
            <person name="Szarkandi J.G."/>
            <person name="Papp V."/>
            <person name="Albert L."/>
            <person name="Andreopoulos W."/>
            <person name="Angelini C."/>
            <person name="Antonin V."/>
            <person name="Barry K.W."/>
            <person name="Bougher N.L."/>
            <person name="Buchanan P."/>
            <person name="Buyck B."/>
            <person name="Bense V."/>
            <person name="Catcheside P."/>
            <person name="Chovatia M."/>
            <person name="Cooper J."/>
            <person name="Damon W."/>
            <person name="Desjardin D."/>
            <person name="Finy P."/>
            <person name="Geml J."/>
            <person name="Haridas S."/>
            <person name="Hughes K."/>
            <person name="Justo A."/>
            <person name="Karasinski D."/>
            <person name="Kautmanova I."/>
            <person name="Kiss B."/>
            <person name="Kocsube S."/>
            <person name="Kotiranta H."/>
            <person name="LaButti K.M."/>
            <person name="Lechner B.E."/>
            <person name="Liimatainen K."/>
            <person name="Lipzen A."/>
            <person name="Lukacs Z."/>
            <person name="Mihaltcheva S."/>
            <person name="Morgado L.N."/>
            <person name="Niskanen T."/>
            <person name="Noordeloos M.E."/>
            <person name="Ohm R.A."/>
            <person name="Ortiz-Santana B."/>
            <person name="Ovrebo C."/>
            <person name="Racz N."/>
            <person name="Riley R."/>
            <person name="Savchenko A."/>
            <person name="Shiryaev A."/>
            <person name="Soop K."/>
            <person name="Spirin V."/>
            <person name="Szebenyi C."/>
            <person name="Tomsovsky M."/>
            <person name="Tulloss R.E."/>
            <person name="Uehling J."/>
            <person name="Grigoriev I.V."/>
            <person name="Vagvolgyi C."/>
            <person name="Papp T."/>
            <person name="Martin F.M."/>
            <person name="Miettinen O."/>
            <person name="Hibbett D.S."/>
            <person name="Nagy L.G."/>
        </authorList>
    </citation>
    <scope>NUCLEOTIDE SEQUENCE [LARGE SCALE GENOMIC DNA]</scope>
    <source>
        <strain evidence="3 4">FP101781</strain>
    </source>
</reference>
<organism evidence="3 4">
    <name type="scientific">Coprinellus micaceus</name>
    <name type="common">Glistening ink-cap mushroom</name>
    <name type="synonym">Coprinus micaceus</name>
    <dbReference type="NCBI Taxonomy" id="71717"/>
    <lineage>
        <taxon>Eukaryota</taxon>
        <taxon>Fungi</taxon>
        <taxon>Dikarya</taxon>
        <taxon>Basidiomycota</taxon>
        <taxon>Agaricomycotina</taxon>
        <taxon>Agaricomycetes</taxon>
        <taxon>Agaricomycetidae</taxon>
        <taxon>Agaricales</taxon>
        <taxon>Agaricineae</taxon>
        <taxon>Psathyrellaceae</taxon>
        <taxon>Coprinellus</taxon>
    </lineage>
</organism>
<evidence type="ECO:0000256" key="1">
    <source>
        <dbReference type="SAM" id="MobiDB-lite"/>
    </source>
</evidence>
<evidence type="ECO:0000313" key="4">
    <source>
        <dbReference type="Proteomes" id="UP000298030"/>
    </source>
</evidence>
<feature type="transmembrane region" description="Helical" evidence="2">
    <location>
        <begin position="109"/>
        <end position="131"/>
    </location>
</feature>
<feature type="region of interest" description="Disordered" evidence="1">
    <location>
        <begin position="47"/>
        <end position="66"/>
    </location>
</feature>
<feature type="compositionally biased region" description="Basic and acidic residues" evidence="1">
    <location>
        <begin position="192"/>
        <end position="206"/>
    </location>
</feature>
<name>A0A4Y7U2H1_COPMI</name>